<comment type="caution">
    <text evidence="2">The sequence shown here is derived from an EMBL/GenBank/DDBJ whole genome shotgun (WGS) entry which is preliminary data.</text>
</comment>
<sequence>MIVLVNVFQVRRSTAEFEREFARAAECMRAQPGFLHHRLLRSLGTGSTYVNVAEWQDEQSLRDALARPEVTERLRPLAAFATGRPTVCRPVLDGSPLEV</sequence>
<dbReference type="Proteomes" id="UP000236178">
    <property type="component" value="Unassembled WGS sequence"/>
</dbReference>
<evidence type="ECO:0000313" key="2">
    <source>
        <dbReference type="EMBL" id="PKT74080.1"/>
    </source>
</evidence>
<dbReference type="EMBL" id="PJOS01000006">
    <property type="protein sequence ID" value="PKT74080.1"/>
    <property type="molecule type" value="Genomic_DNA"/>
</dbReference>
<keyword evidence="2" id="KW-0560">Oxidoreductase</keyword>
<dbReference type="OrthoDB" id="3382888at2"/>
<dbReference type="PROSITE" id="PS51725">
    <property type="entry name" value="ABM"/>
    <property type="match status" value="1"/>
</dbReference>
<evidence type="ECO:0000313" key="3">
    <source>
        <dbReference type="Proteomes" id="UP000236178"/>
    </source>
</evidence>
<evidence type="ECO:0000259" key="1">
    <source>
        <dbReference type="PROSITE" id="PS51725"/>
    </source>
</evidence>
<dbReference type="SUPFAM" id="SSF54909">
    <property type="entry name" value="Dimeric alpha+beta barrel"/>
    <property type="match status" value="1"/>
</dbReference>
<dbReference type="Gene3D" id="3.30.70.100">
    <property type="match status" value="1"/>
</dbReference>
<dbReference type="AlphaFoldDB" id="A0A2I0SW06"/>
<dbReference type="InterPro" id="IPR007138">
    <property type="entry name" value="ABM_dom"/>
</dbReference>
<reference evidence="2 3" key="1">
    <citation type="submission" date="2017-12" db="EMBL/GenBank/DDBJ databases">
        <title>Streptomyces populusis sp. nov., a novel endophytic actinobacterium isolated from stems of Populus adenopoda Maxim.</title>
        <authorList>
            <person name="Wang Z."/>
        </authorList>
    </citation>
    <scope>NUCLEOTIDE SEQUENCE [LARGE SCALE GENOMIC DNA]</scope>
    <source>
        <strain evidence="2 3">A249</strain>
    </source>
</reference>
<name>A0A2I0SW06_9ACTN</name>
<dbReference type="InterPro" id="IPR011008">
    <property type="entry name" value="Dimeric_a/b-barrel"/>
</dbReference>
<keyword evidence="3" id="KW-1185">Reference proteome</keyword>
<organism evidence="2 3">
    <name type="scientific">Streptomyces populi</name>
    <dbReference type="NCBI Taxonomy" id="2058924"/>
    <lineage>
        <taxon>Bacteria</taxon>
        <taxon>Bacillati</taxon>
        <taxon>Actinomycetota</taxon>
        <taxon>Actinomycetes</taxon>
        <taxon>Kitasatosporales</taxon>
        <taxon>Streptomycetaceae</taxon>
        <taxon>Streptomyces</taxon>
    </lineage>
</organism>
<accession>A0A2I0SW06</accession>
<protein>
    <submittedName>
        <fullName evidence="2">Antibiotic biosynthesis monooxygenase</fullName>
    </submittedName>
</protein>
<feature type="domain" description="ABM" evidence="1">
    <location>
        <begin position="2"/>
        <end position="92"/>
    </location>
</feature>
<dbReference type="RefSeq" id="WP_103548180.1">
    <property type="nucleotide sequence ID" value="NZ_JBHJSK010000019.1"/>
</dbReference>
<dbReference type="GO" id="GO:0004497">
    <property type="term" value="F:monooxygenase activity"/>
    <property type="evidence" value="ECO:0007669"/>
    <property type="project" value="UniProtKB-KW"/>
</dbReference>
<proteinExistence type="predicted"/>
<dbReference type="Pfam" id="PF03992">
    <property type="entry name" value="ABM"/>
    <property type="match status" value="1"/>
</dbReference>
<keyword evidence="2" id="KW-0503">Monooxygenase</keyword>
<gene>
    <name evidence="2" type="ORF">CW362_05365</name>
</gene>